<dbReference type="AlphaFoldDB" id="A0AAW3ZKB5"/>
<name>A0AAW3ZKB5_9GAMM</name>
<gene>
    <name evidence="2" type="ORF">IFO71_10635</name>
</gene>
<feature type="region of interest" description="Disordered" evidence="1">
    <location>
        <begin position="253"/>
        <end position="272"/>
    </location>
</feature>
<dbReference type="RefSeq" id="WP_192029614.1">
    <property type="nucleotide sequence ID" value="NZ_JACYTR010000018.1"/>
</dbReference>
<keyword evidence="3" id="KW-1185">Reference proteome</keyword>
<dbReference type="EMBL" id="JACYTR010000018">
    <property type="protein sequence ID" value="MBD8526193.1"/>
    <property type="molecule type" value="Genomic_DNA"/>
</dbReference>
<sequence>MSESQTSNRGNEILPEQLHVILHEWSQLIGSLANLIKENVEGLLPAVFGLAGLAQKTTEAKVGASSSAREAGASLRDRAASLQSVLAPLASAADDAKSLHAQWETIREEAAALAQKHAGDTELSGFFQRFAAGSGSSIDRLDHLVDAAEAVQSTGLGALQELEQSLDQVDSLLHHDTAELEAAAARVKQFVESSRAAIDQLIVKLQFQDRTDQILQHLLADFESLRSALAEVGDQPFDLEAWNENRKQRFTTVEERSAGSAISTDPGDVELF</sequence>
<evidence type="ECO:0000313" key="3">
    <source>
        <dbReference type="Proteomes" id="UP000613768"/>
    </source>
</evidence>
<reference evidence="2 3" key="1">
    <citation type="submission" date="2020-09" db="EMBL/GenBank/DDBJ databases">
        <title>Pseudoxanthomonas sp. CAU 1598 isolated from sand of Yaerae Beach.</title>
        <authorList>
            <person name="Kim W."/>
        </authorList>
    </citation>
    <scope>NUCLEOTIDE SEQUENCE [LARGE SCALE GENOMIC DNA]</scope>
    <source>
        <strain evidence="2 3">CAU 1598</strain>
    </source>
</reference>
<comment type="caution">
    <text evidence="2">The sequence shown here is derived from an EMBL/GenBank/DDBJ whole genome shotgun (WGS) entry which is preliminary data.</text>
</comment>
<accession>A0AAW3ZKB5</accession>
<protein>
    <recommendedName>
        <fullName evidence="4">Chemotaxis protein CheZ</fullName>
    </recommendedName>
</protein>
<evidence type="ECO:0000313" key="2">
    <source>
        <dbReference type="EMBL" id="MBD8526193.1"/>
    </source>
</evidence>
<evidence type="ECO:0000256" key="1">
    <source>
        <dbReference type="SAM" id="MobiDB-lite"/>
    </source>
</evidence>
<evidence type="ECO:0008006" key="4">
    <source>
        <dbReference type="Google" id="ProtNLM"/>
    </source>
</evidence>
<organism evidence="2 3">
    <name type="scientific">Pseudomarimonas arenosa</name>
    <dbReference type="NCBI Taxonomy" id="2774145"/>
    <lineage>
        <taxon>Bacteria</taxon>
        <taxon>Pseudomonadati</taxon>
        <taxon>Pseudomonadota</taxon>
        <taxon>Gammaproteobacteria</taxon>
        <taxon>Lysobacterales</taxon>
        <taxon>Lysobacteraceae</taxon>
        <taxon>Pseudomarimonas</taxon>
    </lineage>
</organism>
<dbReference type="Proteomes" id="UP000613768">
    <property type="component" value="Unassembled WGS sequence"/>
</dbReference>
<proteinExistence type="predicted"/>